<dbReference type="GO" id="GO:0008081">
    <property type="term" value="F:phosphoric diester hydrolase activity"/>
    <property type="evidence" value="ECO:0007669"/>
    <property type="project" value="TreeGrafter"/>
</dbReference>
<dbReference type="AlphaFoldDB" id="A0A667XID3"/>
<dbReference type="GO" id="GO:0003906">
    <property type="term" value="F:DNA-(apurinic or apyrimidinic site) endonuclease activity"/>
    <property type="evidence" value="ECO:0007669"/>
    <property type="project" value="TreeGrafter"/>
</dbReference>
<evidence type="ECO:0000256" key="3">
    <source>
        <dbReference type="ARBA" id="ARBA00012115"/>
    </source>
</evidence>
<keyword evidence="6" id="KW-0378">Hydrolase</keyword>
<evidence type="ECO:0000313" key="13">
    <source>
        <dbReference type="Proteomes" id="UP000472263"/>
    </source>
</evidence>
<comment type="catalytic activity">
    <reaction evidence="1">
        <text>Exonucleolytic cleavage in the 3'- to 5'-direction to yield nucleoside 5'-phosphates.</text>
        <dbReference type="EC" id="3.1.11.2"/>
    </reaction>
</comment>
<accession>A0A667XID3</accession>
<evidence type="ECO:0000256" key="9">
    <source>
        <dbReference type="PIRSR" id="PIRSR604808-2"/>
    </source>
</evidence>
<feature type="site" description="Transition state stabilizer" evidence="10">
    <location>
        <position position="133"/>
    </location>
</feature>
<dbReference type="GO" id="GO:0005634">
    <property type="term" value="C:nucleus"/>
    <property type="evidence" value="ECO:0007669"/>
    <property type="project" value="TreeGrafter"/>
</dbReference>
<keyword evidence="7 9" id="KW-0460">Magnesium</keyword>
<evidence type="ECO:0000313" key="12">
    <source>
        <dbReference type="Ensembl" id="ENSMMDP00005013943.1"/>
    </source>
</evidence>
<dbReference type="Gene3D" id="3.60.10.10">
    <property type="entry name" value="Endonuclease/exonuclease/phosphatase"/>
    <property type="match status" value="1"/>
</dbReference>
<proteinExistence type="inferred from homology"/>
<evidence type="ECO:0000259" key="11">
    <source>
        <dbReference type="Pfam" id="PF03372"/>
    </source>
</evidence>
<sequence length="204" mass="22863">MANRLLKLRAVQLISWNVNGISNKAKRHKTHINLLESAKLRQGWVGQVFSAPGNGASRGVSTLISKRMSFQLIKQIADKDGRYLILFCLLQNEKCVLANIYAPNMGQSVFLSKLNLILAEFADYPILMGGDLNLVSNAVVDRSGRPLPSDGTLSRALKEIQDSLALTDVWRMVNPHTREYTFYSSAHSSYSRIDYILFSQSMEI</sequence>
<dbReference type="PANTHER" id="PTHR22748">
    <property type="entry name" value="AP ENDONUCLEASE"/>
    <property type="match status" value="1"/>
</dbReference>
<dbReference type="GO" id="GO:0046872">
    <property type="term" value="F:metal ion binding"/>
    <property type="evidence" value="ECO:0007669"/>
    <property type="project" value="UniProtKB-KW"/>
</dbReference>
<evidence type="ECO:0000256" key="1">
    <source>
        <dbReference type="ARBA" id="ARBA00000493"/>
    </source>
</evidence>
<dbReference type="InterPro" id="IPR004808">
    <property type="entry name" value="AP_endonuc_1"/>
</dbReference>
<dbReference type="EC" id="3.1.11.2" evidence="3"/>
<dbReference type="SUPFAM" id="SSF56219">
    <property type="entry name" value="DNase I-like"/>
    <property type="match status" value="1"/>
</dbReference>
<dbReference type="PANTHER" id="PTHR22748:SF26">
    <property type="entry name" value="ENDONUCLEASE_EXONUCLEASE_PHOSPHATASE DOMAIN-CONTAINING PROTEIN"/>
    <property type="match status" value="1"/>
</dbReference>
<keyword evidence="13" id="KW-1185">Reference proteome</keyword>
<reference evidence="12" key="1">
    <citation type="submission" date="2019-06" db="EMBL/GenBank/DDBJ databases">
        <authorList>
            <consortium name="Wellcome Sanger Institute Data Sharing"/>
        </authorList>
    </citation>
    <scope>NUCLEOTIDE SEQUENCE [LARGE SCALE GENOMIC DNA]</scope>
</reference>
<keyword evidence="5" id="KW-0227">DNA damage</keyword>
<reference evidence="12" key="3">
    <citation type="submission" date="2025-09" db="UniProtKB">
        <authorList>
            <consortium name="Ensembl"/>
        </authorList>
    </citation>
    <scope>IDENTIFICATION</scope>
</reference>
<dbReference type="Proteomes" id="UP000472263">
    <property type="component" value="Chromosome 22"/>
</dbReference>
<dbReference type="GeneTree" id="ENSGT00990000207785"/>
<feature type="binding site" evidence="9">
    <location>
        <position position="133"/>
    </location>
    <ligand>
        <name>Mg(2+)</name>
        <dbReference type="ChEBI" id="CHEBI:18420"/>
        <label>1</label>
    </ligand>
</feature>
<comment type="cofactor">
    <cofactor evidence="9">
        <name>Mg(2+)</name>
        <dbReference type="ChEBI" id="CHEBI:18420"/>
    </cofactor>
    <cofactor evidence="9">
        <name>Mn(2+)</name>
        <dbReference type="ChEBI" id="CHEBI:29035"/>
    </cofactor>
    <text evidence="9">Probably binds two magnesium or manganese ions per subunit.</text>
</comment>
<comment type="similarity">
    <text evidence="2">Belongs to the DNA repair enzymes AP/ExoA family.</text>
</comment>
<protein>
    <recommendedName>
        <fullName evidence="3">exodeoxyribonuclease III</fullName>
        <ecNumber evidence="3">3.1.11.2</ecNumber>
    </recommendedName>
</protein>
<keyword evidence="9" id="KW-0464">Manganese</keyword>
<feature type="domain" description="Endonuclease/exonuclease/phosphatase" evidence="11">
    <location>
        <begin position="15"/>
        <end position="201"/>
    </location>
</feature>
<dbReference type="InterPro" id="IPR036691">
    <property type="entry name" value="Endo/exonu/phosph_ase_sf"/>
</dbReference>
<name>A0A667XID3_9TELE</name>
<dbReference type="GO" id="GO:0008311">
    <property type="term" value="F:double-stranded DNA 3'-5' DNA exonuclease activity"/>
    <property type="evidence" value="ECO:0007669"/>
    <property type="project" value="UniProtKB-EC"/>
</dbReference>
<dbReference type="InParanoid" id="A0A667XID3"/>
<evidence type="ECO:0000256" key="2">
    <source>
        <dbReference type="ARBA" id="ARBA00007092"/>
    </source>
</evidence>
<reference evidence="12" key="2">
    <citation type="submission" date="2025-08" db="UniProtKB">
        <authorList>
            <consortium name="Ensembl"/>
        </authorList>
    </citation>
    <scope>IDENTIFICATION</scope>
</reference>
<dbReference type="Ensembl" id="ENSMMDT00005014338.1">
    <property type="protein sequence ID" value="ENSMMDP00005013943.1"/>
    <property type="gene ID" value="ENSMMDG00005007224.1"/>
</dbReference>
<evidence type="ECO:0000256" key="8">
    <source>
        <dbReference type="ARBA" id="ARBA00023204"/>
    </source>
</evidence>
<keyword evidence="8" id="KW-0234">DNA repair</keyword>
<dbReference type="GO" id="GO:0006284">
    <property type="term" value="P:base-excision repair"/>
    <property type="evidence" value="ECO:0007669"/>
    <property type="project" value="TreeGrafter"/>
</dbReference>
<evidence type="ECO:0000256" key="10">
    <source>
        <dbReference type="PIRSR" id="PIRSR604808-3"/>
    </source>
</evidence>
<dbReference type="CDD" id="cd09076">
    <property type="entry name" value="L1-EN"/>
    <property type="match status" value="1"/>
</dbReference>
<dbReference type="InterPro" id="IPR005135">
    <property type="entry name" value="Endo/exonuclease/phosphatase"/>
</dbReference>
<organism evidence="12 13">
    <name type="scientific">Myripristis murdjan</name>
    <name type="common">pinecone soldierfish</name>
    <dbReference type="NCBI Taxonomy" id="586833"/>
    <lineage>
        <taxon>Eukaryota</taxon>
        <taxon>Metazoa</taxon>
        <taxon>Chordata</taxon>
        <taxon>Craniata</taxon>
        <taxon>Vertebrata</taxon>
        <taxon>Euteleostomi</taxon>
        <taxon>Actinopterygii</taxon>
        <taxon>Neopterygii</taxon>
        <taxon>Teleostei</taxon>
        <taxon>Neoteleostei</taxon>
        <taxon>Acanthomorphata</taxon>
        <taxon>Holocentriformes</taxon>
        <taxon>Holocentridae</taxon>
        <taxon>Myripristis</taxon>
    </lineage>
</organism>
<evidence type="ECO:0000256" key="7">
    <source>
        <dbReference type="ARBA" id="ARBA00022842"/>
    </source>
</evidence>
<evidence type="ECO:0000256" key="6">
    <source>
        <dbReference type="ARBA" id="ARBA00022801"/>
    </source>
</evidence>
<keyword evidence="4 9" id="KW-0479">Metal-binding</keyword>
<feature type="binding site" evidence="9">
    <location>
        <position position="131"/>
    </location>
    <ligand>
        <name>Mg(2+)</name>
        <dbReference type="ChEBI" id="CHEBI:18420"/>
        <label>1</label>
    </ligand>
</feature>
<feature type="site" description="Important for catalytic activity" evidence="10">
    <location>
        <position position="194"/>
    </location>
</feature>
<dbReference type="Pfam" id="PF03372">
    <property type="entry name" value="Exo_endo_phos"/>
    <property type="match status" value="1"/>
</dbReference>
<evidence type="ECO:0000256" key="5">
    <source>
        <dbReference type="ARBA" id="ARBA00022763"/>
    </source>
</evidence>
<evidence type="ECO:0000256" key="4">
    <source>
        <dbReference type="ARBA" id="ARBA00022723"/>
    </source>
</evidence>